<keyword evidence="8" id="KW-0067">ATP-binding</keyword>
<keyword evidence="10" id="KW-1133">Transmembrane helix</keyword>
<protein>
    <recommendedName>
        <fullName evidence="3">histidine kinase</fullName>
        <ecNumber evidence="3">2.7.13.3</ecNumber>
    </recommendedName>
</protein>
<keyword evidence="5" id="KW-0808">Transferase</keyword>
<dbReference type="SMART" id="SM00304">
    <property type="entry name" value="HAMP"/>
    <property type="match status" value="1"/>
</dbReference>
<sequence>MPSLRGKILTTYAFSKVVLLVFAIVVFADLYYLQTHIVAGEAVTAFREVSQEIRREEKNLFLYNDPASLDQLIVRFKEAEAALKEGEQAFAEIASPAELSRMSELLLQYHAQLREYPALPVRVRAEKQKIIRASGHELSALAENFSRRERAVVAQAVHVAGRTLLVVFVTVLLLGIGSAFFLVRQVVRPLRELESQLDQLADGHDQQLTLPSKDKEIQSFVHHFNTMLERLRVQQNQLRHREKAAALGVLVSGVAHELNNPLSNISTSVQLLVEEGDSVEPELRDEWMAQIDGEAERARRIVRRLLDSVRQPKLNWQAHSVAELIQVSLALVNRQLPRGVAVCVGYAPERALWADRDRLHQVFINLLKNAADAGATHIVVSAVESTWKDSMPKNTDHLVGEVEPVSKAENVLYIQMDDNGPGIAPENLLQIFNPFFTTHSAGDGTGLGLYLVEEIISEHNGCIAVENRPQGGTRFSIWLPLNDAQETP</sequence>
<keyword evidence="7 13" id="KW-0418">Kinase</keyword>
<evidence type="ECO:0000256" key="8">
    <source>
        <dbReference type="ARBA" id="ARBA00022840"/>
    </source>
</evidence>
<dbReference type="Pfam" id="PF00512">
    <property type="entry name" value="HisKA"/>
    <property type="match status" value="1"/>
</dbReference>
<dbReference type="InterPro" id="IPR036097">
    <property type="entry name" value="HisK_dim/P_sf"/>
</dbReference>
<comment type="subcellular location">
    <subcellularLocation>
        <location evidence="2">Membrane</location>
    </subcellularLocation>
</comment>
<dbReference type="Gene3D" id="3.30.565.10">
    <property type="entry name" value="Histidine kinase-like ATPase, C-terminal domain"/>
    <property type="match status" value="1"/>
</dbReference>
<feature type="transmembrane region" description="Helical" evidence="10">
    <location>
        <begin position="164"/>
        <end position="183"/>
    </location>
</feature>
<dbReference type="GO" id="GO:0016020">
    <property type="term" value="C:membrane"/>
    <property type="evidence" value="ECO:0007669"/>
    <property type="project" value="UniProtKB-SubCell"/>
</dbReference>
<dbReference type="Pfam" id="PF00672">
    <property type="entry name" value="HAMP"/>
    <property type="match status" value="1"/>
</dbReference>
<evidence type="ECO:0000313" key="13">
    <source>
        <dbReference type="EMBL" id="NDP47338.1"/>
    </source>
</evidence>
<dbReference type="Pfam" id="PF02518">
    <property type="entry name" value="HATPase_c"/>
    <property type="match status" value="1"/>
</dbReference>
<dbReference type="GO" id="GO:0000155">
    <property type="term" value="F:phosphorelay sensor kinase activity"/>
    <property type="evidence" value="ECO:0007669"/>
    <property type="project" value="InterPro"/>
</dbReference>
<proteinExistence type="predicted"/>
<dbReference type="SMART" id="SM00388">
    <property type="entry name" value="HisKA"/>
    <property type="match status" value="1"/>
</dbReference>
<dbReference type="GO" id="GO:0005524">
    <property type="term" value="F:ATP binding"/>
    <property type="evidence" value="ECO:0007669"/>
    <property type="project" value="UniProtKB-KW"/>
</dbReference>
<feature type="domain" description="Histidine kinase" evidence="11">
    <location>
        <begin position="253"/>
        <end position="483"/>
    </location>
</feature>
<evidence type="ECO:0000256" key="5">
    <source>
        <dbReference type="ARBA" id="ARBA00022679"/>
    </source>
</evidence>
<dbReference type="InterPro" id="IPR003660">
    <property type="entry name" value="HAMP_dom"/>
</dbReference>
<evidence type="ECO:0000256" key="6">
    <source>
        <dbReference type="ARBA" id="ARBA00022741"/>
    </source>
</evidence>
<dbReference type="InterPro" id="IPR036890">
    <property type="entry name" value="HATPase_C_sf"/>
</dbReference>
<dbReference type="SUPFAM" id="SSF55874">
    <property type="entry name" value="ATPase domain of HSP90 chaperone/DNA topoisomerase II/histidine kinase"/>
    <property type="match status" value="1"/>
</dbReference>
<dbReference type="Gene3D" id="1.10.287.130">
    <property type="match status" value="1"/>
</dbReference>
<evidence type="ECO:0000256" key="9">
    <source>
        <dbReference type="ARBA" id="ARBA00023012"/>
    </source>
</evidence>
<dbReference type="PROSITE" id="PS50885">
    <property type="entry name" value="HAMP"/>
    <property type="match status" value="1"/>
</dbReference>
<evidence type="ECO:0000256" key="2">
    <source>
        <dbReference type="ARBA" id="ARBA00004370"/>
    </source>
</evidence>
<dbReference type="EC" id="2.7.13.3" evidence="3"/>
<keyword evidence="9" id="KW-0902">Two-component regulatory system</keyword>
<evidence type="ECO:0000313" key="14">
    <source>
        <dbReference type="Proteomes" id="UP000483432"/>
    </source>
</evidence>
<evidence type="ECO:0000256" key="7">
    <source>
        <dbReference type="ARBA" id="ARBA00022777"/>
    </source>
</evidence>
<evidence type="ECO:0000259" key="12">
    <source>
        <dbReference type="PROSITE" id="PS50885"/>
    </source>
</evidence>
<evidence type="ECO:0000256" key="4">
    <source>
        <dbReference type="ARBA" id="ARBA00022553"/>
    </source>
</evidence>
<dbReference type="CDD" id="cd00082">
    <property type="entry name" value="HisKA"/>
    <property type="match status" value="1"/>
</dbReference>
<dbReference type="AlphaFoldDB" id="A0A7C9JVP5"/>
<keyword evidence="10" id="KW-0812">Transmembrane</keyword>
<dbReference type="InterPro" id="IPR003594">
    <property type="entry name" value="HATPase_dom"/>
</dbReference>
<comment type="caution">
    <text evidence="13">The sequence shown here is derived from an EMBL/GenBank/DDBJ whole genome shotgun (WGS) entry which is preliminary data.</text>
</comment>
<dbReference type="CDD" id="cd06225">
    <property type="entry name" value="HAMP"/>
    <property type="match status" value="1"/>
</dbReference>
<dbReference type="Gene3D" id="6.10.340.10">
    <property type="match status" value="1"/>
</dbReference>
<dbReference type="InterPro" id="IPR005467">
    <property type="entry name" value="His_kinase_dom"/>
</dbReference>
<dbReference type="SUPFAM" id="SSF47384">
    <property type="entry name" value="Homodimeric domain of signal transducing histidine kinase"/>
    <property type="match status" value="1"/>
</dbReference>
<feature type="transmembrane region" description="Helical" evidence="10">
    <location>
        <begin position="12"/>
        <end position="33"/>
    </location>
</feature>
<evidence type="ECO:0000259" key="11">
    <source>
        <dbReference type="PROSITE" id="PS50109"/>
    </source>
</evidence>
<feature type="domain" description="HAMP" evidence="12">
    <location>
        <begin position="184"/>
        <end position="236"/>
    </location>
</feature>
<dbReference type="PANTHER" id="PTHR43065">
    <property type="entry name" value="SENSOR HISTIDINE KINASE"/>
    <property type="match status" value="1"/>
</dbReference>
<dbReference type="EMBL" id="JAAFGW010000025">
    <property type="protein sequence ID" value="NDP47338.1"/>
    <property type="molecule type" value="Genomic_DNA"/>
</dbReference>
<dbReference type="SUPFAM" id="SSF158472">
    <property type="entry name" value="HAMP domain-like"/>
    <property type="match status" value="1"/>
</dbReference>
<dbReference type="PROSITE" id="PS50109">
    <property type="entry name" value="HIS_KIN"/>
    <property type="match status" value="1"/>
</dbReference>
<dbReference type="InterPro" id="IPR004358">
    <property type="entry name" value="Sig_transdc_His_kin-like_C"/>
</dbReference>
<dbReference type="PRINTS" id="PR00344">
    <property type="entry name" value="BCTRLSENSOR"/>
</dbReference>
<gene>
    <name evidence="13" type="ORF">GZ085_02905</name>
</gene>
<evidence type="ECO:0000256" key="1">
    <source>
        <dbReference type="ARBA" id="ARBA00000085"/>
    </source>
</evidence>
<keyword evidence="6" id="KW-0547">Nucleotide-binding</keyword>
<evidence type="ECO:0000256" key="10">
    <source>
        <dbReference type="SAM" id="Phobius"/>
    </source>
</evidence>
<dbReference type="SMART" id="SM00387">
    <property type="entry name" value="HATPase_c"/>
    <property type="match status" value="1"/>
</dbReference>
<comment type="catalytic activity">
    <reaction evidence="1">
        <text>ATP + protein L-histidine = ADP + protein N-phospho-L-histidine.</text>
        <dbReference type="EC" id="2.7.13.3"/>
    </reaction>
</comment>
<accession>A0A7C9JVP5</accession>
<organism evidence="13 14">
    <name type="scientific">Sulfuriferula multivorans</name>
    <dbReference type="NCBI Taxonomy" id="1559896"/>
    <lineage>
        <taxon>Bacteria</taxon>
        <taxon>Pseudomonadati</taxon>
        <taxon>Pseudomonadota</taxon>
        <taxon>Betaproteobacteria</taxon>
        <taxon>Nitrosomonadales</taxon>
        <taxon>Sulfuricellaceae</taxon>
        <taxon>Sulfuriferula</taxon>
    </lineage>
</organism>
<dbReference type="PANTHER" id="PTHR43065:SF46">
    <property type="entry name" value="C4-DICARBOXYLATE TRANSPORT SENSOR PROTEIN DCTB"/>
    <property type="match status" value="1"/>
</dbReference>
<evidence type="ECO:0000256" key="3">
    <source>
        <dbReference type="ARBA" id="ARBA00012438"/>
    </source>
</evidence>
<dbReference type="Proteomes" id="UP000483432">
    <property type="component" value="Unassembled WGS sequence"/>
</dbReference>
<dbReference type="InterPro" id="IPR003661">
    <property type="entry name" value="HisK_dim/P_dom"/>
</dbReference>
<keyword evidence="10" id="KW-0472">Membrane</keyword>
<keyword evidence="4" id="KW-0597">Phosphoprotein</keyword>
<name>A0A7C9JVP5_9PROT</name>
<reference evidence="13 14" key="1">
    <citation type="submission" date="2019-09" db="EMBL/GenBank/DDBJ databases">
        <title>H2 Metabolism Revealed by Metagenomic Analysis in Subglacial Sediment of East Antarctica.</title>
        <authorList>
            <person name="Yang Z."/>
            <person name="Zhang Y."/>
            <person name="Lv Y."/>
            <person name="Yan W."/>
            <person name="Xiao X."/>
            <person name="Sun B."/>
            <person name="Ma H."/>
        </authorList>
    </citation>
    <scope>NUCLEOTIDE SEQUENCE [LARGE SCALE GENOMIC DNA]</scope>
    <source>
        <strain evidence="13">Bin2_2</strain>
    </source>
</reference>